<protein>
    <submittedName>
        <fullName evidence="2">TERF1 (TRF1)-interacting nuclear factor 2</fullName>
    </submittedName>
</protein>
<evidence type="ECO:0000313" key="2">
    <source>
        <dbReference type="Ensembl" id="ENSNMLP00000033261.1"/>
    </source>
</evidence>
<dbReference type="PANTHER" id="PTHR15512:SF0">
    <property type="entry name" value="TERF1-INTERACTING NUCLEAR FACTOR 2"/>
    <property type="match status" value="1"/>
</dbReference>
<dbReference type="GO" id="GO:1904356">
    <property type="term" value="P:regulation of telomere maintenance via telomere lengthening"/>
    <property type="evidence" value="ECO:0007669"/>
    <property type="project" value="TreeGrafter"/>
</dbReference>
<evidence type="ECO:0000259" key="1">
    <source>
        <dbReference type="Pfam" id="PF14973"/>
    </source>
</evidence>
<reference evidence="2" key="2">
    <citation type="submission" date="2025-09" db="UniProtKB">
        <authorList>
            <consortium name="Ensembl"/>
        </authorList>
    </citation>
    <scope>IDENTIFICATION</scope>
</reference>
<dbReference type="PANTHER" id="PTHR15512">
    <property type="entry name" value="TERF1-INTERACTING NUCLEAR FACTOR 2"/>
    <property type="match status" value="1"/>
</dbReference>
<reference evidence="2" key="1">
    <citation type="submission" date="2025-08" db="UniProtKB">
        <authorList>
            <consortium name="Ensembl"/>
        </authorList>
    </citation>
    <scope>IDENTIFICATION</scope>
</reference>
<dbReference type="InterPro" id="IPR039098">
    <property type="entry name" value="TINF2"/>
</dbReference>
<dbReference type="AlphaFoldDB" id="A0A8C6UCU2"/>
<dbReference type="Pfam" id="PF14973">
    <property type="entry name" value="TINF2_N"/>
    <property type="match status" value="1"/>
</dbReference>
<dbReference type="GO" id="GO:0016233">
    <property type="term" value="P:telomere capping"/>
    <property type="evidence" value="ECO:0007669"/>
    <property type="project" value="InterPro"/>
</dbReference>
<sequence length="517" mass="57893">MASRKHTGNDQTSLPFGALQLLAPPVRLVSAALWKVVKERDVMQYGVVEEFVTSACDTVPGLLTLRHQARLTLGLRARLVLELCRKQSDPKTIAVHMKRIRYCFTPKERDYKIKSAVETTHALVPKLLTDAAEREHFFEEVFPLAYGTNYDRELEKLLWEFLIRLDQLLPVPSLAQTVSWLNDAPPVLEECARAASQPQLLRILLKHQTCLGHLDPAASLPPNMGDGIITSLSLPPSGKVSSSVSTGIGSTSILKGPFIKPVIGLLSNDNVPLMVSMRRCSQSSETTKANEEHSKSLLSESYIRYTGAKEMQNKVNGHQGEGGAVGGMKRKHMDDCDRAADEEDVQRKAKWVKRRATTNDDYLCSIWVSCLKNHPRVVIEKLDTNPPESRADAPVKTTVCNSAPTRTHSTVDSFSGYDNKENTPNRTRRLAARLKSNAGNEYIDYSVSAQYLGSQLIFFTPEHHESSVLLIIHILSPQLFTKRYCKTKHGTYVPTLREYWKPCAERRNLLSPGSKHR</sequence>
<dbReference type="InterPro" id="IPR029400">
    <property type="entry name" value="TINF2_N"/>
</dbReference>
<accession>A0A8C6UCU2</accession>
<dbReference type="Ensembl" id="ENSNMLT00000037043.1">
    <property type="protein sequence ID" value="ENSNMLP00000033261.1"/>
    <property type="gene ID" value="ENSNMLG00000020746.1"/>
</dbReference>
<dbReference type="GO" id="GO:0070187">
    <property type="term" value="C:shelterin complex"/>
    <property type="evidence" value="ECO:0007669"/>
    <property type="project" value="InterPro"/>
</dbReference>
<feature type="domain" description="TERF1-interacting nuclear factor 2 N-terminal" evidence="1">
    <location>
        <begin position="34"/>
        <end position="176"/>
    </location>
</feature>
<proteinExistence type="predicted"/>
<dbReference type="Proteomes" id="UP000694523">
    <property type="component" value="Unplaced"/>
</dbReference>
<evidence type="ECO:0000313" key="3">
    <source>
        <dbReference type="Proteomes" id="UP000694523"/>
    </source>
</evidence>
<keyword evidence="3" id="KW-1185">Reference proteome</keyword>
<dbReference type="GO" id="GO:0042162">
    <property type="term" value="F:telomeric DNA binding"/>
    <property type="evidence" value="ECO:0007669"/>
    <property type="project" value="TreeGrafter"/>
</dbReference>
<name>A0A8C6UCU2_9GOBI</name>
<dbReference type="CDD" id="cd11657">
    <property type="entry name" value="TIN2_N"/>
    <property type="match status" value="1"/>
</dbReference>
<organism evidence="2 3">
    <name type="scientific">Neogobius melanostomus</name>
    <name type="common">round goby</name>
    <dbReference type="NCBI Taxonomy" id="47308"/>
    <lineage>
        <taxon>Eukaryota</taxon>
        <taxon>Metazoa</taxon>
        <taxon>Chordata</taxon>
        <taxon>Craniata</taxon>
        <taxon>Vertebrata</taxon>
        <taxon>Euteleostomi</taxon>
        <taxon>Actinopterygii</taxon>
        <taxon>Neopterygii</taxon>
        <taxon>Teleostei</taxon>
        <taxon>Neoteleostei</taxon>
        <taxon>Acanthomorphata</taxon>
        <taxon>Gobiaria</taxon>
        <taxon>Gobiiformes</taxon>
        <taxon>Gobioidei</taxon>
        <taxon>Gobiidae</taxon>
        <taxon>Benthophilinae</taxon>
        <taxon>Neogobiini</taxon>
        <taxon>Neogobius</taxon>
    </lineage>
</organism>